<comment type="caution">
    <text evidence="4">The sequence shown here is derived from an EMBL/GenBank/DDBJ whole genome shotgun (WGS) entry which is preliminary data.</text>
</comment>
<evidence type="ECO:0000313" key="4">
    <source>
        <dbReference type="EMBL" id="MBT9314974.1"/>
    </source>
</evidence>
<organism evidence="4 5">
    <name type="scientific">Leptothoe spongobia TAU-MAC 1115</name>
    <dbReference type="NCBI Taxonomy" id="1967444"/>
    <lineage>
        <taxon>Bacteria</taxon>
        <taxon>Bacillati</taxon>
        <taxon>Cyanobacteriota</taxon>
        <taxon>Cyanophyceae</taxon>
        <taxon>Nodosilineales</taxon>
        <taxon>Cymatolegaceae</taxon>
        <taxon>Leptothoe</taxon>
        <taxon>Leptothoe spongobia</taxon>
    </lineage>
</organism>
<dbReference type="InterPro" id="IPR000182">
    <property type="entry name" value="GNAT_dom"/>
</dbReference>
<keyword evidence="1" id="KW-0808">Transferase</keyword>
<dbReference type="EMBL" id="JADOES010000008">
    <property type="protein sequence ID" value="MBT9314974.1"/>
    <property type="molecule type" value="Genomic_DNA"/>
</dbReference>
<dbReference type="InterPro" id="IPR050680">
    <property type="entry name" value="YpeA/RimI_acetyltransf"/>
</dbReference>
<keyword evidence="5" id="KW-1185">Reference proteome</keyword>
<evidence type="ECO:0000259" key="3">
    <source>
        <dbReference type="PROSITE" id="PS51186"/>
    </source>
</evidence>
<reference evidence="4" key="2">
    <citation type="journal article" date="2021" name="Mar. Drugs">
        <title>Genome Reduction and Secondary Metabolism of the Marine Sponge-Associated Cyanobacterium Leptothoe.</title>
        <authorList>
            <person name="Konstantinou D."/>
            <person name="Popin R.V."/>
            <person name="Fewer D.P."/>
            <person name="Sivonen K."/>
            <person name="Gkelis S."/>
        </authorList>
    </citation>
    <scope>NUCLEOTIDE SEQUENCE</scope>
    <source>
        <strain evidence="4">TAU-MAC 1115</strain>
    </source>
</reference>
<dbReference type="AlphaFoldDB" id="A0A947DE58"/>
<evidence type="ECO:0000256" key="2">
    <source>
        <dbReference type="ARBA" id="ARBA00023315"/>
    </source>
</evidence>
<proteinExistence type="predicted"/>
<accession>A0A947DE58</accession>
<dbReference type="Pfam" id="PF00583">
    <property type="entry name" value="Acetyltransf_1"/>
    <property type="match status" value="1"/>
</dbReference>
<name>A0A947DE58_9CYAN</name>
<gene>
    <name evidence="4" type="ORF">IXB50_06015</name>
</gene>
<dbReference type="Gene3D" id="3.40.630.30">
    <property type="match status" value="1"/>
</dbReference>
<feature type="domain" description="N-acetyltransferase" evidence="3">
    <location>
        <begin position="43"/>
        <end position="176"/>
    </location>
</feature>
<keyword evidence="2" id="KW-0012">Acyltransferase</keyword>
<dbReference type="PANTHER" id="PTHR43420">
    <property type="entry name" value="ACETYLTRANSFERASE"/>
    <property type="match status" value="1"/>
</dbReference>
<dbReference type="PROSITE" id="PS51186">
    <property type="entry name" value="GNAT"/>
    <property type="match status" value="1"/>
</dbReference>
<evidence type="ECO:0000313" key="5">
    <source>
        <dbReference type="Proteomes" id="UP000717364"/>
    </source>
</evidence>
<evidence type="ECO:0000256" key="1">
    <source>
        <dbReference type="ARBA" id="ARBA00022679"/>
    </source>
</evidence>
<dbReference type="CDD" id="cd04301">
    <property type="entry name" value="NAT_SF"/>
    <property type="match status" value="1"/>
</dbReference>
<reference evidence="4" key="1">
    <citation type="submission" date="2020-11" db="EMBL/GenBank/DDBJ databases">
        <authorList>
            <person name="Konstantinou D."/>
            <person name="Gkelis S."/>
            <person name="Popin R."/>
            <person name="Fewer D."/>
            <person name="Sivonen K."/>
        </authorList>
    </citation>
    <scope>NUCLEOTIDE SEQUENCE</scope>
    <source>
        <strain evidence="4">TAU-MAC 1115</strain>
    </source>
</reference>
<dbReference type="InterPro" id="IPR016181">
    <property type="entry name" value="Acyl_CoA_acyltransferase"/>
</dbReference>
<dbReference type="Proteomes" id="UP000717364">
    <property type="component" value="Unassembled WGS sequence"/>
</dbReference>
<dbReference type="SUPFAM" id="SSF55729">
    <property type="entry name" value="Acyl-CoA N-acyltransferases (Nat)"/>
    <property type="match status" value="1"/>
</dbReference>
<protein>
    <submittedName>
        <fullName evidence="4">GNAT family N-acetyltransferase</fullName>
    </submittedName>
</protein>
<dbReference type="GO" id="GO:0016747">
    <property type="term" value="F:acyltransferase activity, transferring groups other than amino-acyl groups"/>
    <property type="evidence" value="ECO:0007669"/>
    <property type="project" value="InterPro"/>
</dbReference>
<sequence length="176" mass="19824">MVRILLWLGIFYSLALVSDWPEGYQLIEGSSLDRSRLVTTMASAYGELGATQLGHLTKTVELYFESPSMLWWLEKSGTSRVGFTARQPSAIGCLWLGQSINQLTGALQAYIYLVYVEPAYRRQGLGRGLMNHARRWAQEQGYAQMSLQVFCKNKVAIQLYEDLGFMPTATLLTLDV</sequence>